<reference evidence="2 6" key="1">
    <citation type="submission" date="2016-10" db="EMBL/GenBank/DDBJ databases">
        <title>Genome Sequence of Bacillus weihenstephanensis GM6LP.</title>
        <authorList>
            <person name="Poehlein A."/>
            <person name="Wemheuer F."/>
            <person name="Hollensteiner J."/>
            <person name="Wemheuer B."/>
        </authorList>
    </citation>
    <scope>NUCLEOTIDE SEQUENCE [LARGE SCALE GENOMIC DNA]</scope>
    <source>
        <strain evidence="2 6">GM6LP</strain>
    </source>
</reference>
<keyword evidence="4" id="KW-0418">Kinase</keyword>
<dbReference type="Proteomes" id="UP000437562">
    <property type="component" value="Unassembled WGS sequence"/>
</dbReference>
<dbReference type="KEGG" id="bww:bwei_4100"/>
<evidence type="ECO:0000313" key="8">
    <source>
        <dbReference type="Proteomes" id="UP000596196"/>
    </source>
</evidence>
<dbReference type="RefSeq" id="WP_002030070.1">
    <property type="nucleotide sequence ID" value="NZ_CM125442.1"/>
</dbReference>
<dbReference type="KEGG" id="bmyo:BG05_5003"/>
<keyword evidence="4" id="KW-0808">Transferase</keyword>
<dbReference type="GO" id="GO:0016301">
    <property type="term" value="F:kinase activity"/>
    <property type="evidence" value="ECO:0007669"/>
    <property type="project" value="UniProtKB-KW"/>
</dbReference>
<dbReference type="EMBL" id="CABWMC010000012">
    <property type="protein sequence ID" value="VXC01693.1"/>
    <property type="molecule type" value="Genomic_DNA"/>
</dbReference>
<dbReference type="Proteomes" id="UP000190696">
    <property type="component" value="Unassembled WGS sequence"/>
</dbReference>
<reference evidence="3 8" key="4">
    <citation type="submission" date="2020-12" db="EMBL/GenBank/DDBJ databases">
        <title>FDA dAtabase for Regulatory Grade micrObial Sequences (FDA-ARGOS): Supporting development and validation of Infectious Disease Dx tests.</title>
        <authorList>
            <person name="Nelson B."/>
            <person name="Plummer A."/>
            <person name="Tallon L."/>
            <person name="Sadzewicz L."/>
            <person name="Zhao X."/>
            <person name="Boylan J."/>
            <person name="Ott S."/>
            <person name="Bowen H."/>
            <person name="Vavikolanu K."/>
            <person name="Mehta A."/>
            <person name="Aluvathingal J."/>
            <person name="Nadendla S."/>
            <person name="Myers T."/>
            <person name="Yan Y."/>
            <person name="Sichtig H."/>
        </authorList>
    </citation>
    <scope>NUCLEOTIDE SEQUENCE [LARGE SCALE GENOMIC DNA]</scope>
    <source>
        <strain evidence="3 8">FDAARGOS_924</strain>
    </source>
</reference>
<gene>
    <name evidence="4" type="ORF">BACI71_20062</name>
    <name evidence="2" type="ORF">BACWE_08940</name>
    <name evidence="1" type="ORF">BW900_16255</name>
    <name evidence="3" type="ORF">I6G81_05115</name>
</gene>
<evidence type="ECO:0000313" key="4">
    <source>
        <dbReference type="EMBL" id="VXC01693.1"/>
    </source>
</evidence>
<protein>
    <submittedName>
        <fullName evidence="4">Protein kinase</fullName>
    </submittedName>
</protein>
<evidence type="ECO:0000313" key="1">
    <source>
        <dbReference type="EMBL" id="OOR05633.1"/>
    </source>
</evidence>
<organism evidence="4 7">
    <name type="scientific">Bacillus mycoides</name>
    <dbReference type="NCBI Taxonomy" id="1405"/>
    <lineage>
        <taxon>Bacteria</taxon>
        <taxon>Bacillati</taxon>
        <taxon>Bacillota</taxon>
        <taxon>Bacilli</taxon>
        <taxon>Bacillales</taxon>
        <taxon>Bacillaceae</taxon>
        <taxon>Bacillus</taxon>
        <taxon>Bacillus cereus group</taxon>
    </lineage>
</organism>
<accession>A0A653V629</accession>
<evidence type="ECO:0000313" key="5">
    <source>
        <dbReference type="Proteomes" id="UP000190696"/>
    </source>
</evidence>
<dbReference type="Proteomes" id="UP000236165">
    <property type="component" value="Unassembled WGS sequence"/>
</dbReference>
<dbReference type="EMBL" id="CP065877">
    <property type="protein sequence ID" value="QQA16856.1"/>
    <property type="molecule type" value="Genomic_DNA"/>
</dbReference>
<dbReference type="AlphaFoldDB" id="A0A084IXJ6"/>
<proteinExistence type="predicted"/>
<name>A0A084IXJ6_BACMY</name>
<evidence type="ECO:0000313" key="6">
    <source>
        <dbReference type="Proteomes" id="UP000236165"/>
    </source>
</evidence>
<keyword evidence="8" id="KW-1185">Reference proteome</keyword>
<dbReference type="EMBL" id="MKZQ01000012">
    <property type="protein sequence ID" value="PJN72280.1"/>
    <property type="molecule type" value="Genomic_DNA"/>
</dbReference>
<evidence type="ECO:0000313" key="7">
    <source>
        <dbReference type="Proteomes" id="UP000437562"/>
    </source>
</evidence>
<accession>A0A0B5RYU2</accession>
<evidence type="ECO:0000313" key="2">
    <source>
        <dbReference type="EMBL" id="PJN72280.1"/>
    </source>
</evidence>
<dbReference type="Proteomes" id="UP000596196">
    <property type="component" value="Chromosome"/>
</dbReference>
<accession>A0A084IXJ6</accession>
<sequence>MDLVRKLTRIYGLGLCCGLWSKAEVIQWCDKLIEASDSPPYEIIEISLMSKAKIDDIEGKLFEFSSTVDEEYTVKLTLSVIHEKLKKHELTIEESIKCTTRLLVNRGVHWEAEYFELYSLDDSYDLAKDGVHFDLSQVIHTYIEMLSIYSKYFSGFEKLYFKVMGNEWRF</sequence>
<evidence type="ECO:0000313" key="3">
    <source>
        <dbReference type="EMBL" id="QQA16856.1"/>
    </source>
</evidence>
<reference evidence="4 7" key="3">
    <citation type="submission" date="2019-10" db="EMBL/GenBank/DDBJ databases">
        <authorList>
            <person name="Karimi E."/>
        </authorList>
    </citation>
    <scope>NUCLEOTIDE SEQUENCE [LARGE SCALE GENOMIC DNA]</scope>
    <source>
        <strain evidence="4">Bacillus sp. 71</strain>
    </source>
</reference>
<dbReference type="EMBL" id="MUAI01000013">
    <property type="protein sequence ID" value="OOR05633.1"/>
    <property type="molecule type" value="Genomic_DNA"/>
</dbReference>
<reference evidence="1 5" key="2">
    <citation type="submission" date="2017-01" db="EMBL/GenBank/DDBJ databases">
        <title>Bacillus cereus isolates.</title>
        <authorList>
            <person name="Beno S.M."/>
        </authorList>
    </citation>
    <scope>NUCLEOTIDE SEQUENCE [LARGE SCALE GENOMIC DNA]</scope>
    <source>
        <strain evidence="1 5">FSL W7-1108</strain>
    </source>
</reference>